<dbReference type="OrthoDB" id="9801454at2"/>
<dbReference type="Gene3D" id="3.90.950.20">
    <property type="entry name" value="CinA-like"/>
    <property type="match status" value="1"/>
</dbReference>
<evidence type="ECO:0000259" key="1">
    <source>
        <dbReference type="Pfam" id="PF02464"/>
    </source>
</evidence>
<dbReference type="Proteomes" id="UP000032803">
    <property type="component" value="Chromosome I"/>
</dbReference>
<name>A0A0A8UQM5_LEGHA</name>
<dbReference type="Pfam" id="PF02464">
    <property type="entry name" value="CinA"/>
    <property type="match status" value="1"/>
</dbReference>
<dbReference type="AlphaFoldDB" id="A0A0A8UQM5"/>
<accession>A0A0A8UQM5</accession>
<reference evidence="3" key="1">
    <citation type="submission" date="2014-09" db="EMBL/GenBank/DDBJ databases">
        <authorList>
            <person name="Gomez-Valero L."/>
        </authorList>
    </citation>
    <scope>NUCLEOTIDE SEQUENCE [LARGE SCALE GENOMIC DNA]</scope>
    <source>
        <strain evidence="3">ATCC35250</strain>
    </source>
</reference>
<dbReference type="NCBIfam" id="TIGR00199">
    <property type="entry name" value="PncC_domain"/>
    <property type="match status" value="1"/>
</dbReference>
<dbReference type="STRING" id="449.LHA_2012"/>
<dbReference type="InterPro" id="IPR008136">
    <property type="entry name" value="CinA_C"/>
</dbReference>
<dbReference type="SUPFAM" id="SSF142433">
    <property type="entry name" value="CinA-like"/>
    <property type="match status" value="1"/>
</dbReference>
<sequence length="171" mass="18849">MYKVKDVLAYLKEQELILTTAESCTAGRIIHLLAKISGSGECLDAGYVVYSVDAKKRILDVKQKTIDKYTLTSEEVAYEMVEGALRNSLANVVVATTGIAGPEPMDGIPEGTVCYGFGFKLHKKLIVYTETKYFNGSRVQVLTKAAQYALSRIPTLHKKLKKEPPTSEGRN</sequence>
<dbReference type="RefSeq" id="WP_045106301.1">
    <property type="nucleotide sequence ID" value="NZ_LN681225.1"/>
</dbReference>
<dbReference type="InterPro" id="IPR036653">
    <property type="entry name" value="CinA-like_C"/>
</dbReference>
<evidence type="ECO:0000313" key="3">
    <source>
        <dbReference type="Proteomes" id="UP000032803"/>
    </source>
</evidence>
<dbReference type="KEGG" id="lha:LHA_2012"/>
<keyword evidence="3" id="KW-1185">Reference proteome</keyword>
<evidence type="ECO:0000313" key="2">
    <source>
        <dbReference type="EMBL" id="CEK11038.1"/>
    </source>
</evidence>
<protein>
    <recommendedName>
        <fullName evidence="1">CinA C-terminal domain-containing protein</fullName>
    </recommendedName>
</protein>
<feature type="domain" description="CinA C-terminal" evidence="1">
    <location>
        <begin position="5"/>
        <end position="153"/>
    </location>
</feature>
<gene>
    <name evidence="2" type="ORF">LHA_2012</name>
</gene>
<proteinExistence type="predicted"/>
<dbReference type="EMBL" id="LN681225">
    <property type="protein sequence ID" value="CEK11038.1"/>
    <property type="molecule type" value="Genomic_DNA"/>
</dbReference>
<organism evidence="2 3">
    <name type="scientific">Legionella hackeliae</name>
    <dbReference type="NCBI Taxonomy" id="449"/>
    <lineage>
        <taxon>Bacteria</taxon>
        <taxon>Pseudomonadati</taxon>
        <taxon>Pseudomonadota</taxon>
        <taxon>Gammaproteobacteria</taxon>
        <taxon>Legionellales</taxon>
        <taxon>Legionellaceae</taxon>
        <taxon>Legionella</taxon>
    </lineage>
</organism>
<dbReference type="HOGENOM" id="CLU_030805_1_1_6"/>
<dbReference type="PATRIC" id="fig|449.7.peg.2135"/>